<dbReference type="HOGENOM" id="CLU_125464_0_0_5"/>
<proteinExistence type="predicted"/>
<evidence type="ECO:0000313" key="3">
    <source>
        <dbReference type="Proteomes" id="UP000006230"/>
    </source>
</evidence>
<keyword evidence="3" id="KW-1185">Reference proteome</keyword>
<comment type="caution">
    <text evidence="2">The sequence shown here is derived from an EMBL/GenBank/DDBJ whole genome shotgun (WGS) entry which is preliminary data.</text>
</comment>
<dbReference type="STRING" id="314265.R2601_24549"/>
<dbReference type="eggNOG" id="COG1196">
    <property type="taxonomic scope" value="Bacteria"/>
</dbReference>
<dbReference type="EMBL" id="AATQ01000066">
    <property type="protein sequence ID" value="EAU43784.1"/>
    <property type="molecule type" value="Genomic_DNA"/>
</dbReference>
<feature type="region of interest" description="Disordered" evidence="1">
    <location>
        <begin position="46"/>
        <end position="77"/>
    </location>
</feature>
<feature type="compositionally biased region" description="Basic and acidic residues" evidence="1">
    <location>
        <begin position="53"/>
        <end position="62"/>
    </location>
</feature>
<gene>
    <name evidence="2" type="ORF">R2601_24549</name>
</gene>
<sequence length="171" mass="18335">MTRALDRISKGVETLSAMEPPAPEPVDDGSAEEIARLSAALEDEQMANAQLEARVKSLHDQIEAQPETPEAPEPDAALQEQIAAQREGMQALDGELQRLRQANDALLKSCTEMREALAENLGEPHLINQAMLAELEALRAARVVEVAEARAVLGALEPVLAQAAGEEEAAQ</sequence>
<evidence type="ECO:0000256" key="1">
    <source>
        <dbReference type="SAM" id="MobiDB-lite"/>
    </source>
</evidence>
<feature type="region of interest" description="Disordered" evidence="1">
    <location>
        <begin position="1"/>
        <end position="29"/>
    </location>
</feature>
<accession>Q0FHX2</accession>
<protein>
    <submittedName>
        <fullName evidence="2">Uncharacterized protein</fullName>
    </submittedName>
</protein>
<evidence type="ECO:0000313" key="2">
    <source>
        <dbReference type="EMBL" id="EAU43784.1"/>
    </source>
</evidence>
<dbReference type="AlphaFoldDB" id="Q0FHX2"/>
<name>Q0FHX2_SALBH</name>
<reference evidence="2 3" key="1">
    <citation type="journal article" date="2010" name="J. Bacteriol.">
        <title>Genome sequences of Pelagibaca bermudensis HTCC2601T and Maritimibacter alkaliphilus HTCC2654T, the type strains of two marine Roseobacter genera.</title>
        <authorList>
            <person name="Thrash J.C."/>
            <person name="Cho J.C."/>
            <person name="Ferriera S."/>
            <person name="Johnson J."/>
            <person name="Vergin K.L."/>
            <person name="Giovannoni S.J."/>
        </authorList>
    </citation>
    <scope>NUCLEOTIDE SEQUENCE [LARGE SCALE GENOMIC DNA]</scope>
    <source>
        <strain evidence="3">DSM 26914 / JCM 13377 / KCTC 12554 / HTCC2601</strain>
    </source>
</reference>
<dbReference type="Proteomes" id="UP000006230">
    <property type="component" value="Unassembled WGS sequence"/>
</dbReference>
<feature type="compositionally biased region" description="Basic and acidic residues" evidence="1">
    <location>
        <begin position="1"/>
        <end position="10"/>
    </location>
</feature>
<organism evidence="2 3">
    <name type="scientific">Salipiger bermudensis (strain DSM 26914 / JCM 13377 / KCTC 12554 / HTCC2601)</name>
    <name type="common">Pelagibaca bermudensis</name>
    <dbReference type="NCBI Taxonomy" id="314265"/>
    <lineage>
        <taxon>Bacteria</taxon>
        <taxon>Pseudomonadati</taxon>
        <taxon>Pseudomonadota</taxon>
        <taxon>Alphaproteobacteria</taxon>
        <taxon>Rhodobacterales</taxon>
        <taxon>Roseobacteraceae</taxon>
        <taxon>Salipiger</taxon>
    </lineage>
</organism>